<dbReference type="SUPFAM" id="SSF53474">
    <property type="entry name" value="alpha/beta-Hydrolases"/>
    <property type="match status" value="1"/>
</dbReference>
<dbReference type="Gene3D" id="3.40.50.1820">
    <property type="entry name" value="alpha/beta hydrolase"/>
    <property type="match status" value="1"/>
</dbReference>
<dbReference type="OrthoDB" id="1393670at2759"/>
<reference evidence="2 3" key="1">
    <citation type="submission" date="2020-05" db="EMBL/GenBank/DDBJ databases">
        <title>Identification and distribution of gene clusters putatively required for synthesis of sphingolipid metabolism inhibitors in phylogenetically diverse species of the filamentous fungus Fusarium.</title>
        <authorList>
            <person name="Kim H.-S."/>
            <person name="Busman M."/>
            <person name="Brown D.W."/>
            <person name="Divon H."/>
            <person name="Uhlig S."/>
            <person name="Proctor R.H."/>
        </authorList>
    </citation>
    <scope>NUCLEOTIDE SEQUENCE [LARGE SCALE GENOMIC DNA]</scope>
    <source>
        <strain evidence="2 3">NRRL 66333</strain>
    </source>
</reference>
<dbReference type="GeneID" id="59312339"/>
<dbReference type="AlphaFoldDB" id="A0A8H5L5U9"/>
<organism evidence="2 3">
    <name type="scientific">Gibberella subglutinans</name>
    <name type="common">Fusarium subglutinans</name>
    <dbReference type="NCBI Taxonomy" id="42677"/>
    <lineage>
        <taxon>Eukaryota</taxon>
        <taxon>Fungi</taxon>
        <taxon>Dikarya</taxon>
        <taxon>Ascomycota</taxon>
        <taxon>Pezizomycotina</taxon>
        <taxon>Sordariomycetes</taxon>
        <taxon>Hypocreomycetidae</taxon>
        <taxon>Hypocreales</taxon>
        <taxon>Nectriaceae</taxon>
        <taxon>Fusarium</taxon>
        <taxon>Fusarium fujikuroi species complex</taxon>
    </lineage>
</organism>
<protein>
    <submittedName>
        <fullName evidence="2">Dienelactone hydrolase</fullName>
    </submittedName>
</protein>
<proteinExistence type="predicted"/>
<evidence type="ECO:0000313" key="3">
    <source>
        <dbReference type="Proteomes" id="UP000547976"/>
    </source>
</evidence>
<dbReference type="InterPro" id="IPR002925">
    <property type="entry name" value="Dienelactn_hydro"/>
</dbReference>
<comment type="caution">
    <text evidence="2">The sequence shown here is derived from an EMBL/GenBank/DDBJ whole genome shotgun (WGS) entry which is preliminary data.</text>
</comment>
<keyword evidence="2" id="KW-0378">Hydrolase</keyword>
<keyword evidence="3" id="KW-1185">Reference proteome</keyword>
<feature type="domain" description="Dienelactone hydrolase" evidence="1">
    <location>
        <begin position="37"/>
        <end position="271"/>
    </location>
</feature>
<sequence>MADINDPVLAKPADLCCLKGDFHRGEPTGSIIQIEGVDTYVAKPDPKFTNGNVLLFFPDAFGLHINSKLMMDAYAACGYLTLGVDYFLGDAVTKYSASPLNDPNFDLAAWSAKHLLPSEEIAREWVKNIKAKYGNDGKVKFGCIGYCWGARIVLQQLSDGGICSAGAIAHPSFVNESHVQKSKGKMRSFRDEDDAPVAFSVPATDKLFSNEARTRVIEICTEKQQRFNMQVFSHVGHGFAANRLGQSRTRLTDPYELWAKEQHFKGFVEWLDFWLARE</sequence>
<evidence type="ECO:0000259" key="1">
    <source>
        <dbReference type="Pfam" id="PF01738"/>
    </source>
</evidence>
<dbReference type="PANTHER" id="PTHR17630:SF44">
    <property type="entry name" value="PROTEIN AIM2"/>
    <property type="match status" value="1"/>
</dbReference>
<dbReference type="EMBL" id="JAAOAV010000291">
    <property type="protein sequence ID" value="KAF5584345.1"/>
    <property type="molecule type" value="Genomic_DNA"/>
</dbReference>
<dbReference type="RefSeq" id="XP_036531719.1">
    <property type="nucleotide sequence ID" value="XM_036677621.1"/>
</dbReference>
<dbReference type="Proteomes" id="UP000547976">
    <property type="component" value="Unassembled WGS sequence"/>
</dbReference>
<dbReference type="InterPro" id="IPR029058">
    <property type="entry name" value="AB_hydrolase_fold"/>
</dbReference>
<evidence type="ECO:0000313" key="2">
    <source>
        <dbReference type="EMBL" id="KAF5584345.1"/>
    </source>
</evidence>
<name>A0A8H5L5U9_GIBSU</name>
<dbReference type="Pfam" id="PF01738">
    <property type="entry name" value="DLH"/>
    <property type="match status" value="1"/>
</dbReference>
<dbReference type="PANTHER" id="PTHR17630">
    <property type="entry name" value="DIENELACTONE HYDROLASE"/>
    <property type="match status" value="1"/>
</dbReference>
<gene>
    <name evidence="2" type="ORF">FSUBG_12798</name>
</gene>
<dbReference type="GO" id="GO:0016787">
    <property type="term" value="F:hydrolase activity"/>
    <property type="evidence" value="ECO:0007669"/>
    <property type="project" value="UniProtKB-KW"/>
</dbReference>
<accession>A0A8H5L5U9</accession>